<dbReference type="STRING" id="1008305.A4H02_09665"/>
<keyword evidence="4" id="KW-1003">Cell membrane</keyword>
<keyword evidence="9" id="KW-0472">Membrane</keyword>
<organism evidence="15 16">
    <name type="scientific">Fervidobacterium thailandense</name>
    <dbReference type="NCBI Taxonomy" id="1008305"/>
    <lineage>
        <taxon>Bacteria</taxon>
        <taxon>Thermotogati</taxon>
        <taxon>Thermotogota</taxon>
        <taxon>Thermotogae</taxon>
        <taxon>Thermotogales</taxon>
        <taxon>Fervidobacteriaceae</taxon>
        <taxon>Fervidobacterium</taxon>
    </lineage>
</organism>
<evidence type="ECO:0000313" key="16">
    <source>
        <dbReference type="Proteomes" id="UP000094570"/>
    </source>
</evidence>
<dbReference type="NCBIfam" id="TIGR03659">
    <property type="entry name" value="IsdE"/>
    <property type="match status" value="1"/>
</dbReference>
<dbReference type="GO" id="GO:0046872">
    <property type="term" value="F:metal ion binding"/>
    <property type="evidence" value="ECO:0007669"/>
    <property type="project" value="UniProtKB-KW"/>
</dbReference>
<dbReference type="InterPro" id="IPR002491">
    <property type="entry name" value="ABC_transptr_periplasmic_BD"/>
</dbReference>
<protein>
    <recommendedName>
        <fullName evidence="2">High-affinity heme uptake system protein IsdE</fullName>
    </recommendedName>
    <alternativeName>
        <fullName evidence="13">Iron-regulated surface determinant protein E</fullName>
    </alternativeName>
    <alternativeName>
        <fullName evidence="12">Staphylococcal iron-regulated protein F</fullName>
    </alternativeName>
</protein>
<keyword evidence="6" id="KW-0479">Metal-binding</keyword>
<keyword evidence="10" id="KW-0564">Palmitate</keyword>
<dbReference type="NCBIfam" id="NF038402">
    <property type="entry name" value="TroA_like"/>
    <property type="match status" value="1"/>
</dbReference>
<evidence type="ECO:0000259" key="14">
    <source>
        <dbReference type="PROSITE" id="PS50983"/>
    </source>
</evidence>
<feature type="domain" description="Fe/B12 periplasmic-binding" evidence="14">
    <location>
        <begin position="34"/>
        <end position="289"/>
    </location>
</feature>
<name>A0A1E3G098_9BACT</name>
<dbReference type="GO" id="GO:0071281">
    <property type="term" value="P:cellular response to iron ion"/>
    <property type="evidence" value="ECO:0007669"/>
    <property type="project" value="TreeGrafter"/>
</dbReference>
<keyword evidence="5" id="KW-0349">Heme</keyword>
<evidence type="ECO:0000256" key="8">
    <source>
        <dbReference type="ARBA" id="ARBA00023004"/>
    </source>
</evidence>
<evidence type="ECO:0000256" key="9">
    <source>
        <dbReference type="ARBA" id="ARBA00023136"/>
    </source>
</evidence>
<keyword evidence="8" id="KW-0408">Iron</keyword>
<dbReference type="GO" id="GO:0016020">
    <property type="term" value="C:membrane"/>
    <property type="evidence" value="ECO:0007669"/>
    <property type="project" value="InterPro"/>
</dbReference>
<dbReference type="Gene3D" id="3.40.50.1980">
    <property type="entry name" value="Nitrogenase molybdenum iron protein domain"/>
    <property type="match status" value="2"/>
</dbReference>
<dbReference type="PANTHER" id="PTHR30535">
    <property type="entry name" value="VITAMIN B12-BINDING PROTEIN"/>
    <property type="match status" value="1"/>
</dbReference>
<proteinExistence type="predicted"/>
<dbReference type="PANTHER" id="PTHR30535:SF36">
    <property type="entry name" value="HIGH-AFFINITY HEME UPTAKE SYSTEM PROTEIN ISDE"/>
    <property type="match status" value="1"/>
</dbReference>
<evidence type="ECO:0000256" key="2">
    <source>
        <dbReference type="ARBA" id="ARBA00015862"/>
    </source>
</evidence>
<gene>
    <name evidence="15" type="ORF">A4H02_09665</name>
</gene>
<evidence type="ECO:0000256" key="7">
    <source>
        <dbReference type="ARBA" id="ARBA00022729"/>
    </source>
</evidence>
<dbReference type="SUPFAM" id="SSF53807">
    <property type="entry name" value="Helical backbone' metal receptor"/>
    <property type="match status" value="1"/>
</dbReference>
<reference evidence="16" key="1">
    <citation type="submission" date="2016-04" db="EMBL/GenBank/DDBJ databases">
        <title>The genome sequence project of a novel Fervidobacterium isolate from a hot spring in Thailand.</title>
        <authorList>
            <person name="Gonzalez J.M."/>
            <person name="Cuecas A."/>
            <person name="Kanoksilapatham W."/>
        </authorList>
    </citation>
    <scope>NUCLEOTIDE SEQUENCE [LARGE SCALE GENOMIC DNA]</scope>
    <source>
        <strain evidence="16">FC2004</strain>
    </source>
</reference>
<evidence type="ECO:0000256" key="11">
    <source>
        <dbReference type="ARBA" id="ARBA00023288"/>
    </source>
</evidence>
<evidence type="ECO:0000256" key="12">
    <source>
        <dbReference type="ARBA" id="ARBA00031148"/>
    </source>
</evidence>
<accession>A0A1E3G098</accession>
<evidence type="ECO:0000256" key="6">
    <source>
        <dbReference type="ARBA" id="ARBA00022723"/>
    </source>
</evidence>
<keyword evidence="11" id="KW-0449">Lipoprotein</keyword>
<dbReference type="InterPro" id="IPR050902">
    <property type="entry name" value="ABC_Transporter_SBP"/>
</dbReference>
<dbReference type="GO" id="GO:0015886">
    <property type="term" value="P:heme transport"/>
    <property type="evidence" value="ECO:0007669"/>
    <property type="project" value="InterPro"/>
</dbReference>
<comment type="cofactor">
    <cofactor evidence="1">
        <name>heme b</name>
        <dbReference type="ChEBI" id="CHEBI:60344"/>
    </cofactor>
</comment>
<evidence type="ECO:0000256" key="5">
    <source>
        <dbReference type="ARBA" id="ARBA00022617"/>
    </source>
</evidence>
<dbReference type="Pfam" id="PF01497">
    <property type="entry name" value="Peripla_BP_2"/>
    <property type="match status" value="1"/>
</dbReference>
<evidence type="ECO:0000256" key="4">
    <source>
        <dbReference type="ARBA" id="ARBA00022475"/>
    </source>
</evidence>
<dbReference type="InterPro" id="IPR054828">
    <property type="entry name" value="Vit_B12_bind_prot"/>
</dbReference>
<evidence type="ECO:0000256" key="10">
    <source>
        <dbReference type="ARBA" id="ARBA00023139"/>
    </source>
</evidence>
<evidence type="ECO:0000256" key="3">
    <source>
        <dbReference type="ARBA" id="ARBA00022448"/>
    </source>
</evidence>
<evidence type="ECO:0000256" key="13">
    <source>
        <dbReference type="ARBA" id="ARBA00031463"/>
    </source>
</evidence>
<dbReference type="PROSITE" id="PS50983">
    <property type="entry name" value="FE_B12_PBP"/>
    <property type="match status" value="1"/>
</dbReference>
<dbReference type="EMBL" id="LWAF01000037">
    <property type="protein sequence ID" value="ODN29645.1"/>
    <property type="molecule type" value="Genomic_DNA"/>
</dbReference>
<dbReference type="Proteomes" id="UP000094570">
    <property type="component" value="Unassembled WGS sequence"/>
</dbReference>
<keyword evidence="7" id="KW-0732">Signal</keyword>
<dbReference type="AlphaFoldDB" id="A0A1E3G098"/>
<evidence type="ECO:0000256" key="1">
    <source>
        <dbReference type="ARBA" id="ARBA00001970"/>
    </source>
</evidence>
<dbReference type="RefSeq" id="WP_069293965.1">
    <property type="nucleotide sequence ID" value="NZ_CP140110.1"/>
</dbReference>
<keyword evidence="16" id="KW-1185">Reference proteome</keyword>
<evidence type="ECO:0000313" key="15">
    <source>
        <dbReference type="EMBL" id="ODN29645.1"/>
    </source>
</evidence>
<dbReference type="OrthoDB" id="9787830at2"/>
<dbReference type="GO" id="GO:0020037">
    <property type="term" value="F:heme binding"/>
    <property type="evidence" value="ECO:0007669"/>
    <property type="project" value="InterPro"/>
</dbReference>
<sequence>MKQTRMMLFTFLLVFSVFIFNTVLVFSNTQIPKRVIAGTVAIAEILSKLNVNVIAVPTTSYELPREYQNLPRIGNPMRPDLEVIKSLKPDLFISDASLENSLKNYLEDNKISYKFVKLASIDDLKRTIAELGKILGKNAEAQRLLTDLNFREAKVLANIRGQKRPKVMIIFGAPGNFMLATEKSYVGSLAKKLGAINVVKSENAYVPINLETLLAAQPDIILRFSHGNNPEAVWALFEKEFKENKIWQSFNAVKNGKVYNLEPGYFGVAANLKAIDALEKLAQILYSGSSGN</sequence>
<comment type="caution">
    <text evidence="15">The sequence shown here is derived from an EMBL/GenBank/DDBJ whole genome shotgun (WGS) entry which is preliminary data.</text>
</comment>
<keyword evidence="3" id="KW-0813">Transport</keyword>
<dbReference type="InterPro" id="IPR019957">
    <property type="entry name" value="ABC_transptr_haem-bd_IsdE"/>
</dbReference>